<dbReference type="Proteomes" id="UP001177023">
    <property type="component" value="Unassembled WGS sequence"/>
</dbReference>
<dbReference type="Gene3D" id="2.60.40.150">
    <property type="entry name" value="C2 domain"/>
    <property type="match status" value="1"/>
</dbReference>
<dbReference type="AlphaFoldDB" id="A0AA36DE89"/>
<protein>
    <recommendedName>
        <fullName evidence="2">C2 domain-containing protein</fullName>
    </recommendedName>
</protein>
<evidence type="ECO:0000313" key="4">
    <source>
        <dbReference type="Proteomes" id="UP001177023"/>
    </source>
</evidence>
<dbReference type="GO" id="GO:0048488">
    <property type="term" value="P:synaptic vesicle endocytosis"/>
    <property type="evidence" value="ECO:0007669"/>
    <property type="project" value="TreeGrafter"/>
</dbReference>
<gene>
    <name evidence="3" type="ORF">MSPICULIGERA_LOCUS23655</name>
</gene>
<accession>A0AA36DE89</accession>
<dbReference type="GO" id="GO:0030276">
    <property type="term" value="F:clathrin binding"/>
    <property type="evidence" value="ECO:0007669"/>
    <property type="project" value="TreeGrafter"/>
</dbReference>
<dbReference type="GO" id="GO:0005886">
    <property type="term" value="C:plasma membrane"/>
    <property type="evidence" value="ECO:0007669"/>
    <property type="project" value="TreeGrafter"/>
</dbReference>
<feature type="compositionally biased region" description="Low complexity" evidence="1">
    <location>
        <begin position="302"/>
        <end position="315"/>
    </location>
</feature>
<dbReference type="GO" id="GO:0031045">
    <property type="term" value="C:dense core granule"/>
    <property type="evidence" value="ECO:0007669"/>
    <property type="project" value="TreeGrafter"/>
</dbReference>
<feature type="region of interest" description="Disordered" evidence="1">
    <location>
        <begin position="127"/>
        <end position="229"/>
    </location>
</feature>
<dbReference type="SUPFAM" id="SSF49562">
    <property type="entry name" value="C2 domain (Calcium/lipid-binding domain, CaLB)"/>
    <property type="match status" value="1"/>
</dbReference>
<reference evidence="3" key="1">
    <citation type="submission" date="2023-06" db="EMBL/GenBank/DDBJ databases">
        <authorList>
            <person name="Delattre M."/>
        </authorList>
    </citation>
    <scope>NUCLEOTIDE SEQUENCE</scope>
    <source>
        <strain evidence="3">AF72</strain>
    </source>
</reference>
<dbReference type="Pfam" id="PF00168">
    <property type="entry name" value="C2"/>
    <property type="match status" value="1"/>
</dbReference>
<dbReference type="GO" id="GO:0001786">
    <property type="term" value="F:phosphatidylserine binding"/>
    <property type="evidence" value="ECO:0007669"/>
    <property type="project" value="TreeGrafter"/>
</dbReference>
<dbReference type="GO" id="GO:0048791">
    <property type="term" value="P:calcium ion-regulated exocytosis of neurotransmitter"/>
    <property type="evidence" value="ECO:0007669"/>
    <property type="project" value="TreeGrafter"/>
</dbReference>
<name>A0AA36DE89_9BILA</name>
<feature type="non-terminal residue" evidence="3">
    <location>
        <position position="1"/>
    </location>
</feature>
<feature type="domain" description="C2" evidence="2">
    <location>
        <begin position="498"/>
        <end position="618"/>
    </location>
</feature>
<dbReference type="EMBL" id="CATQJA010002706">
    <property type="protein sequence ID" value="CAJ0585643.1"/>
    <property type="molecule type" value="Genomic_DNA"/>
</dbReference>
<dbReference type="PANTHER" id="PTHR10024">
    <property type="entry name" value="SYNAPTOTAGMIN"/>
    <property type="match status" value="1"/>
</dbReference>
<dbReference type="GO" id="GO:0000149">
    <property type="term" value="F:SNARE binding"/>
    <property type="evidence" value="ECO:0007669"/>
    <property type="project" value="TreeGrafter"/>
</dbReference>
<dbReference type="GO" id="GO:0005509">
    <property type="term" value="F:calcium ion binding"/>
    <property type="evidence" value="ECO:0007669"/>
    <property type="project" value="TreeGrafter"/>
</dbReference>
<evidence type="ECO:0000313" key="3">
    <source>
        <dbReference type="EMBL" id="CAJ0585643.1"/>
    </source>
</evidence>
<feature type="region of interest" description="Disordered" evidence="1">
    <location>
        <begin position="298"/>
        <end position="319"/>
    </location>
</feature>
<organism evidence="3 4">
    <name type="scientific">Mesorhabditis spiculigera</name>
    <dbReference type="NCBI Taxonomy" id="96644"/>
    <lineage>
        <taxon>Eukaryota</taxon>
        <taxon>Metazoa</taxon>
        <taxon>Ecdysozoa</taxon>
        <taxon>Nematoda</taxon>
        <taxon>Chromadorea</taxon>
        <taxon>Rhabditida</taxon>
        <taxon>Rhabditina</taxon>
        <taxon>Rhabditomorpha</taxon>
        <taxon>Rhabditoidea</taxon>
        <taxon>Rhabditidae</taxon>
        <taxon>Mesorhabditinae</taxon>
        <taxon>Mesorhabditis</taxon>
    </lineage>
</organism>
<evidence type="ECO:0000256" key="1">
    <source>
        <dbReference type="SAM" id="MobiDB-lite"/>
    </source>
</evidence>
<comment type="caution">
    <text evidence="3">The sequence shown here is derived from an EMBL/GenBank/DDBJ whole genome shotgun (WGS) entry which is preliminary data.</text>
</comment>
<dbReference type="SMART" id="SM00239">
    <property type="entry name" value="C2"/>
    <property type="match status" value="1"/>
</dbReference>
<keyword evidence="4" id="KW-1185">Reference proteome</keyword>
<proteinExistence type="predicted"/>
<sequence length="640" mass="70972">MMNDYIVFRLLMDEAEKSKAKHMQHRASLIPPAAYLAQHRASITSTVEPPAVVEPFCSPLVPHVPIRERLARRGTSVDVADDVLPGGSSYCNSFYGAPRRRRMSLLQTLRLQNRQLNDSGFDMHRERTASESTNRDTCSPPAAKSPPQSPSKKALASLKAKIFGKKEKRLDSRQSSNTIAADLAHDGNGGGRSRKSPSTTNDSGRGSQGQLEERVGDAIPDSHRQERKRLRIRTTSCPCLLGLCELPNRHSDSEDDGPDDDELFTERMLRNSSPVTAADCLLERRLLRRAIEVERRRLQEATTSSTNGSSTTPSSHRPRATIAIAESFSELSAASVEPSKCAMLRRLHDKSLSVSHDSERRPFDVTADMHCPPMEDILSIASMAATEDLCDYDDSSTLLLDHYLPLSRNELKEEKVAPHKDALTKFLANEDPADRTFFECDFEDTVLQAEEEALPERLARTSNEHDELEFQMAYNANKNAYTSRELLIILTYAPLVQFVTVTVKKARMLPYNTSPFARIMLFDGRRLVEQKQTTVDPSVGITSSIDSAKPSSSSVSSSLSSTSGDAAFSESFLFHVPPTKLDKAHIVIEVFDNSTDGPVSIGHCVIGRLSGGTGQSHWLQMVRKHSLPVCMWHRIQGGIE</sequence>
<feature type="compositionally biased region" description="Low complexity" evidence="1">
    <location>
        <begin position="150"/>
        <end position="161"/>
    </location>
</feature>
<evidence type="ECO:0000259" key="2">
    <source>
        <dbReference type="SMART" id="SM00239"/>
    </source>
</evidence>
<dbReference type="GO" id="GO:0030424">
    <property type="term" value="C:axon"/>
    <property type="evidence" value="ECO:0007669"/>
    <property type="project" value="TreeGrafter"/>
</dbReference>
<dbReference type="InterPro" id="IPR000008">
    <property type="entry name" value="C2_dom"/>
</dbReference>
<dbReference type="GO" id="GO:0030672">
    <property type="term" value="C:synaptic vesicle membrane"/>
    <property type="evidence" value="ECO:0007669"/>
    <property type="project" value="TreeGrafter"/>
</dbReference>
<feature type="compositionally biased region" description="Polar residues" evidence="1">
    <location>
        <begin position="196"/>
        <end position="210"/>
    </location>
</feature>
<dbReference type="InterPro" id="IPR035892">
    <property type="entry name" value="C2_domain_sf"/>
</dbReference>
<dbReference type="GO" id="GO:0005544">
    <property type="term" value="F:calcium-dependent phospholipid binding"/>
    <property type="evidence" value="ECO:0007669"/>
    <property type="project" value="TreeGrafter"/>
</dbReference>
<feature type="compositionally biased region" description="Basic and acidic residues" evidence="1">
    <location>
        <begin position="211"/>
        <end position="224"/>
    </location>
</feature>
<dbReference type="PANTHER" id="PTHR10024:SF368">
    <property type="entry name" value="C2 DOMAIN-CONTAINING PROTEIN"/>
    <property type="match status" value="1"/>
</dbReference>